<gene>
    <name evidence="1" type="ORF">LCGC14_1551710</name>
</gene>
<dbReference type="EMBL" id="LAZR01011869">
    <property type="protein sequence ID" value="KKM56399.1"/>
    <property type="molecule type" value="Genomic_DNA"/>
</dbReference>
<dbReference type="AlphaFoldDB" id="A0A0F9L640"/>
<dbReference type="InterPro" id="IPR020915">
    <property type="entry name" value="UPF0311"/>
</dbReference>
<protein>
    <submittedName>
        <fullName evidence="1">Uncharacterized protein</fullName>
    </submittedName>
</protein>
<accession>A0A0F9L640</accession>
<name>A0A0F9L640_9ZZZZ</name>
<proteinExistence type="inferred from homology"/>
<dbReference type="HAMAP" id="MF_00775">
    <property type="entry name" value="UPF0311"/>
    <property type="match status" value="1"/>
</dbReference>
<comment type="caution">
    <text evidence="1">The sequence shown here is derived from an EMBL/GenBank/DDBJ whole genome shotgun (WGS) entry which is preliminary data.</text>
</comment>
<organism evidence="1">
    <name type="scientific">marine sediment metagenome</name>
    <dbReference type="NCBI Taxonomy" id="412755"/>
    <lineage>
        <taxon>unclassified sequences</taxon>
        <taxon>metagenomes</taxon>
        <taxon>ecological metagenomes</taxon>
    </lineage>
</organism>
<reference evidence="1" key="1">
    <citation type="journal article" date="2015" name="Nature">
        <title>Complex archaea that bridge the gap between prokaryotes and eukaryotes.</title>
        <authorList>
            <person name="Spang A."/>
            <person name="Saw J.H."/>
            <person name="Jorgensen S.L."/>
            <person name="Zaremba-Niedzwiedzka K."/>
            <person name="Martijn J."/>
            <person name="Lind A.E."/>
            <person name="van Eijk R."/>
            <person name="Schleper C."/>
            <person name="Guy L."/>
            <person name="Ettema T.J."/>
        </authorList>
    </citation>
    <scope>NUCLEOTIDE SEQUENCE</scope>
</reference>
<dbReference type="PANTHER" id="PTHR37315:SF1">
    <property type="entry name" value="UPF0311 PROTEIN BLR7842"/>
    <property type="match status" value="1"/>
</dbReference>
<dbReference type="PANTHER" id="PTHR37315">
    <property type="entry name" value="UPF0311 PROTEIN BLR7842"/>
    <property type="match status" value="1"/>
</dbReference>
<sequence>MKLEPLMTLHGDLKAPVEIGNGPYGARTIFDATGGTFEGQRLSGKVLPSGGDWILFDADGVGHLDVRITLETQDGAYIYVQYYGVAVMNEKVNAALEQGEWTEYGDTYFMTQPRFETGDSRYKWLNAVMAVAEGRIKPGAVEYRVLELVNG</sequence>
<dbReference type="Pfam" id="PF11578">
    <property type="entry name" value="DUF3237"/>
    <property type="match status" value="1"/>
</dbReference>
<dbReference type="Gene3D" id="2.40.160.20">
    <property type="match status" value="1"/>
</dbReference>
<evidence type="ECO:0000313" key="1">
    <source>
        <dbReference type="EMBL" id="KKM56399.1"/>
    </source>
</evidence>